<comment type="subcellular location">
    <subcellularLocation>
        <location evidence="1">Cell projection</location>
        <location evidence="1">Cilium membrane</location>
        <topology evidence="1">Multi-pass membrane protein</topology>
    </subcellularLocation>
</comment>
<evidence type="ECO:0000256" key="11">
    <source>
        <dbReference type="ARBA" id="ARBA00024803"/>
    </source>
</evidence>
<evidence type="ECO:0000256" key="4">
    <source>
        <dbReference type="ARBA" id="ARBA00022475"/>
    </source>
</evidence>
<dbReference type="PANTHER" id="PTHR14605:SF1">
    <property type="entry name" value="TRANSMEMBRANE PROTEIN 231"/>
    <property type="match status" value="1"/>
</dbReference>
<feature type="transmembrane region" description="Helical" evidence="12">
    <location>
        <begin position="25"/>
        <end position="49"/>
    </location>
</feature>
<evidence type="ECO:0000256" key="8">
    <source>
        <dbReference type="ARBA" id="ARBA00023136"/>
    </source>
</evidence>
<dbReference type="AlphaFoldDB" id="A0A9W9Z3J1"/>
<accession>A0A9W9Z3J1</accession>
<evidence type="ECO:0000256" key="12">
    <source>
        <dbReference type="SAM" id="Phobius"/>
    </source>
</evidence>
<keyword evidence="10" id="KW-0966">Cell projection</keyword>
<comment type="function">
    <text evidence="11">Transmembrane component of the tectonic-like complex, a complex localized at the transition zone of primary cilia and acting as a barrier that prevents diffusion of transmembrane proteins between the cilia and plasma membranes. Required for ciliogenesis and sonic hedgehog/SHH signaling.</text>
</comment>
<keyword evidence="5 12" id="KW-0812">Transmembrane</keyword>
<dbReference type="GO" id="GO:0060170">
    <property type="term" value="C:ciliary membrane"/>
    <property type="evidence" value="ECO:0007669"/>
    <property type="project" value="UniProtKB-SubCell"/>
</dbReference>
<evidence type="ECO:0000256" key="10">
    <source>
        <dbReference type="ARBA" id="ARBA00023273"/>
    </source>
</evidence>
<sequence>MVMYVVHSHTVQQKYKTHICSRATLFQFFVIILTFIPPLIIAYVTHGFWLKECPYREQPDVRFKHEILLVVQGNTPGSFLAYSTFQNFNQLLQEKLRIPLIKSWETDVNLDGKYDSLHFNIKIPLTDSEAIHSIQLMLIFDYQLHKYVNLQMESMAYIHYTSPLAGAEFSTVGKLILQQSGPLPHKGIHNIYNVPVIDSTSSNVDAYNLYDVFTSYVQRNVTTEYASFHPVWTSGRAAGQPFVIQGTVFYPEESILYRPGFWQLIKMAWIQYLAILFMFLFLFDRVKRFVFENQVVTTVPLMIEKNTKNNACIKNRSCCTLYIDAD</sequence>
<dbReference type="GO" id="GO:0035869">
    <property type="term" value="C:ciliary transition zone"/>
    <property type="evidence" value="ECO:0007669"/>
    <property type="project" value="TreeGrafter"/>
</dbReference>
<dbReference type="GO" id="GO:0032880">
    <property type="term" value="P:regulation of protein localization"/>
    <property type="evidence" value="ECO:0007669"/>
    <property type="project" value="TreeGrafter"/>
</dbReference>
<evidence type="ECO:0000256" key="1">
    <source>
        <dbReference type="ARBA" id="ARBA00004272"/>
    </source>
</evidence>
<name>A0A9W9Z3J1_9CNID</name>
<dbReference type="OrthoDB" id="426438at2759"/>
<keyword evidence="7" id="KW-0969">Cilium</keyword>
<keyword evidence="9" id="KW-0325">Glycoprotein</keyword>
<comment type="similarity">
    <text evidence="2">Belongs to the TMEM231 family.</text>
</comment>
<keyword evidence="14" id="KW-1185">Reference proteome</keyword>
<gene>
    <name evidence="13" type="ORF">OS493_004874</name>
</gene>
<keyword evidence="8 12" id="KW-0472">Membrane</keyword>
<dbReference type="InterPro" id="IPR019306">
    <property type="entry name" value="TMEM231"/>
</dbReference>
<comment type="caution">
    <text evidence="13">The sequence shown here is derived from an EMBL/GenBank/DDBJ whole genome shotgun (WGS) entry which is preliminary data.</text>
</comment>
<evidence type="ECO:0000313" key="14">
    <source>
        <dbReference type="Proteomes" id="UP001163046"/>
    </source>
</evidence>
<evidence type="ECO:0000256" key="9">
    <source>
        <dbReference type="ARBA" id="ARBA00023180"/>
    </source>
</evidence>
<proteinExistence type="inferred from homology"/>
<feature type="transmembrane region" description="Helical" evidence="12">
    <location>
        <begin position="261"/>
        <end position="283"/>
    </location>
</feature>
<evidence type="ECO:0000256" key="2">
    <source>
        <dbReference type="ARBA" id="ARBA00009082"/>
    </source>
</evidence>
<evidence type="ECO:0000313" key="13">
    <source>
        <dbReference type="EMBL" id="KAJ7374536.1"/>
    </source>
</evidence>
<reference evidence="13" key="1">
    <citation type="submission" date="2023-01" db="EMBL/GenBank/DDBJ databases">
        <title>Genome assembly of the deep-sea coral Lophelia pertusa.</title>
        <authorList>
            <person name="Herrera S."/>
            <person name="Cordes E."/>
        </authorList>
    </citation>
    <scope>NUCLEOTIDE SEQUENCE</scope>
    <source>
        <strain evidence="13">USNM1676648</strain>
        <tissue evidence="13">Polyp</tissue>
    </source>
</reference>
<evidence type="ECO:0000256" key="7">
    <source>
        <dbReference type="ARBA" id="ARBA00023069"/>
    </source>
</evidence>
<evidence type="ECO:0000256" key="6">
    <source>
        <dbReference type="ARBA" id="ARBA00022989"/>
    </source>
</evidence>
<keyword evidence="4" id="KW-1003">Cell membrane</keyword>
<evidence type="ECO:0000256" key="5">
    <source>
        <dbReference type="ARBA" id="ARBA00022692"/>
    </source>
</evidence>
<protein>
    <recommendedName>
        <fullName evidence="3">Transmembrane protein 231</fullName>
    </recommendedName>
</protein>
<dbReference type="Pfam" id="PF10149">
    <property type="entry name" value="TM231"/>
    <property type="match status" value="1"/>
</dbReference>
<dbReference type="EMBL" id="MU826827">
    <property type="protein sequence ID" value="KAJ7374536.1"/>
    <property type="molecule type" value="Genomic_DNA"/>
</dbReference>
<dbReference type="Proteomes" id="UP001163046">
    <property type="component" value="Unassembled WGS sequence"/>
</dbReference>
<dbReference type="PANTHER" id="PTHR14605">
    <property type="entry name" value="CHST5 PROTEIN"/>
    <property type="match status" value="1"/>
</dbReference>
<organism evidence="13 14">
    <name type="scientific">Desmophyllum pertusum</name>
    <dbReference type="NCBI Taxonomy" id="174260"/>
    <lineage>
        <taxon>Eukaryota</taxon>
        <taxon>Metazoa</taxon>
        <taxon>Cnidaria</taxon>
        <taxon>Anthozoa</taxon>
        <taxon>Hexacorallia</taxon>
        <taxon>Scleractinia</taxon>
        <taxon>Caryophylliina</taxon>
        <taxon>Caryophylliidae</taxon>
        <taxon>Desmophyllum</taxon>
    </lineage>
</organism>
<dbReference type="GO" id="GO:0060271">
    <property type="term" value="P:cilium assembly"/>
    <property type="evidence" value="ECO:0007669"/>
    <property type="project" value="TreeGrafter"/>
</dbReference>
<evidence type="ECO:0000256" key="3">
    <source>
        <dbReference type="ARBA" id="ARBA00015087"/>
    </source>
</evidence>
<keyword evidence="6 12" id="KW-1133">Transmembrane helix</keyword>